<name>A0A131YLA9_RHIAP</name>
<dbReference type="Pfam" id="PF13688">
    <property type="entry name" value="Reprolysin_5"/>
    <property type="match status" value="1"/>
</dbReference>
<keyword evidence="3 5" id="KW-0862">Zinc</keyword>
<evidence type="ECO:0000259" key="8">
    <source>
        <dbReference type="PROSITE" id="PS50215"/>
    </source>
</evidence>
<feature type="signal peptide" evidence="7">
    <location>
        <begin position="1"/>
        <end position="17"/>
    </location>
</feature>
<organism evidence="9">
    <name type="scientific">Rhipicephalus appendiculatus</name>
    <name type="common">Brown ear tick</name>
    <dbReference type="NCBI Taxonomy" id="34631"/>
    <lineage>
        <taxon>Eukaryota</taxon>
        <taxon>Metazoa</taxon>
        <taxon>Ecdysozoa</taxon>
        <taxon>Arthropoda</taxon>
        <taxon>Chelicerata</taxon>
        <taxon>Arachnida</taxon>
        <taxon>Acari</taxon>
        <taxon>Parasitiformes</taxon>
        <taxon>Ixodida</taxon>
        <taxon>Ixodoidea</taxon>
        <taxon>Ixodidae</taxon>
        <taxon>Rhipicephalinae</taxon>
        <taxon>Rhipicephalus</taxon>
        <taxon>Rhipicephalus</taxon>
    </lineage>
</organism>
<evidence type="ECO:0000256" key="6">
    <source>
        <dbReference type="SAM" id="MobiDB-lite"/>
    </source>
</evidence>
<evidence type="ECO:0000256" key="7">
    <source>
        <dbReference type="SAM" id="SignalP"/>
    </source>
</evidence>
<feature type="region of interest" description="Disordered" evidence="6">
    <location>
        <begin position="531"/>
        <end position="561"/>
    </location>
</feature>
<feature type="chain" id="PRO_5007285481" evidence="7">
    <location>
        <begin position="18"/>
        <end position="561"/>
    </location>
</feature>
<reference evidence="9" key="1">
    <citation type="journal article" date="2016" name="Ticks Tick Borne Dis.">
        <title>De novo assembly and annotation of the salivary gland transcriptome of Rhipicephalus appendiculatus male and female ticks during blood feeding.</title>
        <authorList>
            <person name="de Castro M.H."/>
            <person name="de Klerk D."/>
            <person name="Pienaar R."/>
            <person name="Latif A.A."/>
            <person name="Rees D.J."/>
            <person name="Mans B.J."/>
        </authorList>
    </citation>
    <scope>NUCLEOTIDE SEQUENCE</scope>
    <source>
        <tissue evidence="9">Salivary glands</tissue>
    </source>
</reference>
<accession>A0A131YLA9</accession>
<dbReference type="InterPro" id="IPR001590">
    <property type="entry name" value="Peptidase_M12B"/>
</dbReference>
<feature type="compositionally biased region" description="Basic and acidic residues" evidence="6">
    <location>
        <begin position="146"/>
        <end position="157"/>
    </location>
</feature>
<keyword evidence="1" id="KW-0645">Protease</keyword>
<evidence type="ECO:0000256" key="1">
    <source>
        <dbReference type="ARBA" id="ARBA00022670"/>
    </source>
</evidence>
<dbReference type="SUPFAM" id="SSF55486">
    <property type="entry name" value="Metalloproteases ('zincins'), catalytic domain"/>
    <property type="match status" value="1"/>
</dbReference>
<evidence type="ECO:0000256" key="3">
    <source>
        <dbReference type="ARBA" id="ARBA00022833"/>
    </source>
</evidence>
<feature type="active site" evidence="5">
    <location>
        <position position="322"/>
    </location>
</feature>
<dbReference type="PANTHER" id="PTHR11905">
    <property type="entry name" value="ADAM A DISINTEGRIN AND METALLOPROTEASE DOMAIN"/>
    <property type="match status" value="1"/>
</dbReference>
<comment type="caution">
    <text evidence="5">Lacks conserved residue(s) required for the propagation of feature annotation.</text>
</comment>
<evidence type="ECO:0000313" key="9">
    <source>
        <dbReference type="EMBL" id="JAP80093.1"/>
    </source>
</evidence>
<proteinExistence type="predicted"/>
<feature type="domain" description="Peptidase M12B" evidence="8">
    <location>
        <begin position="171"/>
        <end position="391"/>
    </location>
</feature>
<dbReference type="AlphaFoldDB" id="A0A131YLA9"/>
<dbReference type="Gene3D" id="3.40.390.10">
    <property type="entry name" value="Collagenase (Catalytic Domain)"/>
    <property type="match status" value="1"/>
</dbReference>
<dbReference type="GO" id="GO:0046872">
    <property type="term" value="F:metal ion binding"/>
    <property type="evidence" value="ECO:0007669"/>
    <property type="project" value="UniProtKB-KW"/>
</dbReference>
<dbReference type="GO" id="GO:0006509">
    <property type="term" value="P:membrane protein ectodomain proteolysis"/>
    <property type="evidence" value="ECO:0007669"/>
    <property type="project" value="TreeGrafter"/>
</dbReference>
<dbReference type="PANTHER" id="PTHR11905:SF159">
    <property type="entry name" value="ADAM METALLOPROTEASE"/>
    <property type="match status" value="1"/>
</dbReference>
<sequence length="561" mass="62894">MMYFFGMFLLWTVSTNGLKEPRVVYPRLLEERSSDGAMVVRVHDQLTLSLKKASVAAPELRVLTEENGKTITHIYNGEDIEKDLYEDEENIATVSVTKDEYGVYMNGLVGPKHRIEPMPFAERMDEGVVPHAIHEVDLPQMMDQTVRHTEQEKKPSERQSGQQPPPVPDVVQIELFFVVDRPHHSHFGSEAALLLYLCVTINAVSLRYRRARNPKISFIVTGVEMSVTETYAVVFPNNQKFLYDRGTLDKLRDYAYTKAQNFKYPDVVFLLTGRDLYGVINGNVSVNSAGIGYVASVCTKTAVALGEDTAGLYTGVHTVTHELAHVLGAEHDGEEPTYVGHPGAKSCSWYNGNIMSYVDKGPNHNQFSDCSLRQMQYVITNAGIYCWEVRSRGYSAQATYPGMVVSQLAYCKERVQDTTLTVQSYTVNETTCKVRCQLYRLHQVRLGRHTYQQKSWMYQDFNALDYTTCGNDTSRVCVQGVCVKKPIEPAAATTKKYKPVRTTPLTKAITTPTASATTQCICDCRDAAPPKQPTRQKPLPGTGAHNGLSQPGQRPRYGNFH</sequence>
<dbReference type="GO" id="GO:0004222">
    <property type="term" value="F:metalloendopeptidase activity"/>
    <property type="evidence" value="ECO:0007669"/>
    <property type="project" value="InterPro"/>
</dbReference>
<evidence type="ECO:0000256" key="2">
    <source>
        <dbReference type="ARBA" id="ARBA00022801"/>
    </source>
</evidence>
<dbReference type="EMBL" id="GEDV01008464">
    <property type="protein sequence ID" value="JAP80093.1"/>
    <property type="molecule type" value="Transcribed_RNA"/>
</dbReference>
<evidence type="ECO:0000256" key="4">
    <source>
        <dbReference type="ARBA" id="ARBA00023049"/>
    </source>
</evidence>
<protein>
    <submittedName>
        <fullName evidence="9">Reprolysin</fullName>
    </submittedName>
</protein>
<keyword evidence="7" id="KW-0732">Signal</keyword>
<evidence type="ECO:0000256" key="5">
    <source>
        <dbReference type="PROSITE-ProRule" id="PRU00276"/>
    </source>
</evidence>
<keyword evidence="4" id="KW-0482">Metalloprotease</keyword>
<feature type="region of interest" description="Disordered" evidence="6">
    <location>
        <begin position="146"/>
        <end position="167"/>
    </location>
</feature>
<dbReference type="InterPro" id="IPR024079">
    <property type="entry name" value="MetalloPept_cat_dom_sf"/>
</dbReference>
<dbReference type="PROSITE" id="PS50215">
    <property type="entry name" value="ADAM_MEPRO"/>
    <property type="match status" value="1"/>
</dbReference>
<feature type="binding site" evidence="5">
    <location>
        <position position="331"/>
    </location>
    <ligand>
        <name>Zn(2+)</name>
        <dbReference type="ChEBI" id="CHEBI:29105"/>
        <note>catalytic</note>
    </ligand>
</feature>
<feature type="binding site" evidence="5">
    <location>
        <position position="321"/>
    </location>
    <ligand>
        <name>Zn(2+)</name>
        <dbReference type="ChEBI" id="CHEBI:29105"/>
        <note>catalytic</note>
    </ligand>
</feature>
<dbReference type="InterPro" id="IPR034030">
    <property type="entry name" value="ZnMc_salivary_gland_MPs"/>
</dbReference>
<dbReference type="CDD" id="cd04272">
    <property type="entry name" value="ZnMc_salivary_gland_MPs"/>
    <property type="match status" value="1"/>
</dbReference>
<keyword evidence="5" id="KW-0479">Metal-binding</keyword>
<feature type="binding site" evidence="5">
    <location>
        <position position="325"/>
    </location>
    <ligand>
        <name>Zn(2+)</name>
        <dbReference type="ChEBI" id="CHEBI:29105"/>
        <note>catalytic</note>
    </ligand>
</feature>
<keyword evidence="2" id="KW-0378">Hydrolase</keyword>